<dbReference type="PANTHER" id="PTHR15184:SF9">
    <property type="entry name" value="SPI-1 TYPE 3 SECRETION SYSTEM ATPASE"/>
    <property type="match status" value="1"/>
</dbReference>
<dbReference type="CDD" id="cd18117">
    <property type="entry name" value="ATP-synt_flagellum-secretory_path_III_N"/>
    <property type="match status" value="1"/>
</dbReference>
<keyword evidence="19" id="KW-1185">Reference proteome</keyword>
<dbReference type="InterPro" id="IPR005714">
    <property type="entry name" value="ATPase_T3SS_FliI/YscN"/>
</dbReference>
<evidence type="ECO:0000256" key="12">
    <source>
        <dbReference type="ARBA" id="ARBA00023136"/>
    </source>
</evidence>
<protein>
    <submittedName>
        <fullName evidence="18">FliI/YscN family ATPase</fullName>
    </submittedName>
</protein>
<reference evidence="18 19" key="1">
    <citation type="submission" date="2019-09" db="EMBL/GenBank/DDBJ databases">
        <title>Isolation of a novel species in the genus Cupriavidus from patients with sepsis using whole genome sequencing.</title>
        <authorList>
            <person name="Kweon O.J."/>
            <person name="Lee M.-K."/>
        </authorList>
    </citation>
    <scope>NUCLEOTIDE SEQUENCE [LARGE SCALE GENOMIC DNA]</scope>
    <source>
        <strain evidence="18 19">MKL-01</strain>
    </source>
</reference>
<evidence type="ECO:0000256" key="16">
    <source>
        <dbReference type="ARBA" id="ARBA00034006"/>
    </source>
</evidence>
<evidence type="ECO:0000256" key="2">
    <source>
        <dbReference type="ARBA" id="ARBA00004496"/>
    </source>
</evidence>
<dbReference type="InterPro" id="IPR020003">
    <property type="entry name" value="ATPase_a/bsu_AS"/>
</dbReference>
<gene>
    <name evidence="18" type="ORF">F1599_14800</name>
</gene>
<keyword evidence="11" id="KW-0406">Ion transport</keyword>
<proteinExistence type="inferred from homology"/>
<dbReference type="GO" id="GO:0045259">
    <property type="term" value="C:proton-transporting ATP synthase complex"/>
    <property type="evidence" value="ECO:0007669"/>
    <property type="project" value="UniProtKB-KW"/>
</dbReference>
<evidence type="ECO:0000256" key="10">
    <source>
        <dbReference type="ARBA" id="ARBA00022967"/>
    </source>
</evidence>
<evidence type="ECO:0000256" key="1">
    <source>
        <dbReference type="ARBA" id="ARBA00004370"/>
    </source>
</evidence>
<dbReference type="InterPro" id="IPR050053">
    <property type="entry name" value="ATPase_alpha/beta_chains"/>
</dbReference>
<organism evidence="18 19">
    <name type="scientific">Cupriavidus cauae</name>
    <dbReference type="NCBI Taxonomy" id="2608999"/>
    <lineage>
        <taxon>Bacteria</taxon>
        <taxon>Pseudomonadati</taxon>
        <taxon>Pseudomonadota</taxon>
        <taxon>Betaproteobacteria</taxon>
        <taxon>Burkholderiales</taxon>
        <taxon>Burkholderiaceae</taxon>
        <taxon>Cupriavidus</taxon>
    </lineage>
</organism>
<dbReference type="InterPro" id="IPR004100">
    <property type="entry name" value="ATPase_F1/V1/A1_a/bsu_N"/>
</dbReference>
<evidence type="ECO:0000256" key="6">
    <source>
        <dbReference type="ARBA" id="ARBA00022741"/>
    </source>
</evidence>
<dbReference type="FunFam" id="3.40.50.12240:FF:000002">
    <property type="entry name" value="Flagellum-specific ATP synthase FliI"/>
    <property type="match status" value="1"/>
</dbReference>
<comment type="caution">
    <text evidence="18">The sequence shown here is derived from an EMBL/GenBank/DDBJ whole genome shotgun (WGS) entry which is preliminary data.</text>
</comment>
<evidence type="ECO:0000256" key="13">
    <source>
        <dbReference type="ARBA" id="ARBA00023196"/>
    </source>
</evidence>
<keyword evidence="5" id="KW-0963">Cytoplasm</keyword>
<evidence type="ECO:0000259" key="17">
    <source>
        <dbReference type="SMART" id="SM00382"/>
    </source>
</evidence>
<dbReference type="GO" id="GO:0005737">
    <property type="term" value="C:cytoplasm"/>
    <property type="evidence" value="ECO:0007669"/>
    <property type="project" value="UniProtKB-SubCell"/>
</dbReference>
<dbReference type="PANTHER" id="PTHR15184">
    <property type="entry name" value="ATP SYNTHASE"/>
    <property type="match status" value="1"/>
</dbReference>
<name>A0A5M8AK56_9BURK</name>
<keyword evidence="14" id="KW-0066">ATP synthesis</keyword>
<dbReference type="InterPro" id="IPR040627">
    <property type="entry name" value="T3SS_ATPase_C"/>
</dbReference>
<keyword evidence="8" id="KW-0067">ATP-binding</keyword>
<keyword evidence="12" id="KW-0472">Membrane</keyword>
<dbReference type="CDD" id="cd01136">
    <property type="entry name" value="ATPase_flagellum-secretory_path_III"/>
    <property type="match status" value="1"/>
</dbReference>
<dbReference type="Pfam" id="PF02874">
    <property type="entry name" value="ATP-synt_ab_N"/>
    <property type="match status" value="1"/>
</dbReference>
<evidence type="ECO:0000256" key="4">
    <source>
        <dbReference type="ARBA" id="ARBA00022448"/>
    </source>
</evidence>
<keyword evidence="10" id="KW-1278">Translocase</keyword>
<accession>A0A5M8AK56</accession>
<dbReference type="PROSITE" id="PS00152">
    <property type="entry name" value="ATPASE_ALPHA_BETA"/>
    <property type="match status" value="1"/>
</dbReference>
<dbReference type="InterPro" id="IPR000194">
    <property type="entry name" value="ATPase_F1/V1/A1_a/bsu_nucl-bd"/>
</dbReference>
<evidence type="ECO:0000256" key="15">
    <source>
        <dbReference type="ARBA" id="ARBA00026013"/>
    </source>
</evidence>
<evidence type="ECO:0000256" key="8">
    <source>
        <dbReference type="ARBA" id="ARBA00022840"/>
    </source>
</evidence>
<dbReference type="Pfam" id="PF18269">
    <property type="entry name" value="T3SS_ATPase_C"/>
    <property type="match status" value="1"/>
</dbReference>
<dbReference type="GO" id="GO:0046933">
    <property type="term" value="F:proton-transporting ATP synthase activity, rotational mechanism"/>
    <property type="evidence" value="ECO:0007669"/>
    <property type="project" value="TreeGrafter"/>
</dbReference>
<evidence type="ECO:0000313" key="19">
    <source>
        <dbReference type="Proteomes" id="UP000324324"/>
    </source>
</evidence>
<sequence>MADPLPTSDLKAALQHAALDLERAFDHFTPVAMRGRVSKAVGMLINATGIQAHVGEICQLVTPGEPPLLAEVVGFEQQTALLTPLGRTTGVSAVTEVVPQMHGYRCPAGAALLGRVLDALGSPIDGRGPLVGVSQVPVENEPPDPLTRALIRTPLPTGVRAIDGLLTLGEGQRVGIFAPPGVGKSTLLGMLARGAQSDVNVVALVGERGREVREFIEYSLGDAGLARTVLVVATSDRAPMERVKCAYTATAIAEHFRDQGKRVLLLVDSLTRLARAQREIGLASGEPPTRRSYPPSVFSMLPQLLERAGTAARGSITAAYTVLTEGEDDSDPIAEEVRSILDGHIVLSRKLASAGQYPAIDVLASVSRVMPHVVEDQQARHAARLRELLAKYRELELLLQIGEYRPGADAVADAAVASIGQIRAFLAQPAGRLDNYETTLRTLERAITPPAPAAMPATAATATMAAAGRAAAQQEAKR</sequence>
<dbReference type="SUPFAM" id="SSF52540">
    <property type="entry name" value="P-loop containing nucleoside triphosphate hydrolases"/>
    <property type="match status" value="1"/>
</dbReference>
<keyword evidence="9" id="KW-0653">Protein transport</keyword>
<comment type="similarity">
    <text evidence="3">Belongs to the ATPase alpha/beta chains family.</text>
</comment>
<comment type="subcellular location">
    <subcellularLocation>
        <location evidence="2">Cytoplasm</location>
    </subcellularLocation>
    <subcellularLocation>
        <location evidence="1">Membrane</location>
    </subcellularLocation>
</comment>
<dbReference type="GO" id="GO:0005524">
    <property type="term" value="F:ATP binding"/>
    <property type="evidence" value="ECO:0007669"/>
    <property type="project" value="UniProtKB-KW"/>
</dbReference>
<dbReference type="InterPro" id="IPR027417">
    <property type="entry name" value="P-loop_NTPase"/>
</dbReference>
<comment type="catalytic activity">
    <reaction evidence="16">
        <text>ATP + H2O + cellular proteinSide 1 = ADP + phosphate + cellular proteinSide 2.</text>
        <dbReference type="EC" id="7.4.2.8"/>
    </reaction>
</comment>
<evidence type="ECO:0000256" key="5">
    <source>
        <dbReference type="ARBA" id="ARBA00022490"/>
    </source>
</evidence>
<dbReference type="EMBL" id="VWRN01000035">
    <property type="protein sequence ID" value="KAA6123142.1"/>
    <property type="molecule type" value="Genomic_DNA"/>
</dbReference>
<dbReference type="Gene3D" id="3.40.50.12240">
    <property type="match status" value="1"/>
</dbReference>
<evidence type="ECO:0000256" key="14">
    <source>
        <dbReference type="ARBA" id="ARBA00023310"/>
    </source>
</evidence>
<keyword evidence="4" id="KW-0813">Transport</keyword>
<dbReference type="FunFam" id="3.40.50.300:FF:002432">
    <property type="entry name" value="ATP synthase subunit alpha, mitochondrial"/>
    <property type="match status" value="1"/>
</dbReference>
<dbReference type="GO" id="GO:0030254">
    <property type="term" value="P:protein secretion by the type III secretion system"/>
    <property type="evidence" value="ECO:0007669"/>
    <property type="project" value="InterPro"/>
</dbReference>
<dbReference type="Proteomes" id="UP000324324">
    <property type="component" value="Unassembled WGS sequence"/>
</dbReference>
<dbReference type="NCBIfam" id="TIGR01026">
    <property type="entry name" value="fliI_yscN"/>
    <property type="match status" value="1"/>
</dbReference>
<feature type="domain" description="AAA+ ATPase" evidence="17">
    <location>
        <begin position="170"/>
        <end position="351"/>
    </location>
</feature>
<dbReference type="GO" id="GO:0008564">
    <property type="term" value="F:protein-exporting ATPase activity"/>
    <property type="evidence" value="ECO:0007669"/>
    <property type="project" value="UniProtKB-EC"/>
</dbReference>
<evidence type="ECO:0000256" key="9">
    <source>
        <dbReference type="ARBA" id="ARBA00022927"/>
    </source>
</evidence>
<evidence type="ECO:0000256" key="3">
    <source>
        <dbReference type="ARBA" id="ARBA00008936"/>
    </source>
</evidence>
<keyword evidence="13" id="KW-0139">CF(1)</keyword>
<dbReference type="InterPro" id="IPR003593">
    <property type="entry name" value="AAA+_ATPase"/>
</dbReference>
<dbReference type="RefSeq" id="WP_150083553.1">
    <property type="nucleotide sequence ID" value="NZ_VWRN01000035.1"/>
</dbReference>
<comment type="subunit">
    <text evidence="15">F-type ATPases have 2 components, CF(1) - the catalytic core - and CF(0) - the membrane proton channel. CF(1) has five subunits: alpha(3), beta(3), gamma(1), delta(1), epsilon(1). CF(0) has four main subunits: a(1), b(1), b'(1) and c(9-12).</text>
</comment>
<dbReference type="GO" id="GO:0030257">
    <property type="term" value="C:type III protein secretion system complex"/>
    <property type="evidence" value="ECO:0007669"/>
    <property type="project" value="InterPro"/>
</dbReference>
<evidence type="ECO:0000256" key="11">
    <source>
        <dbReference type="ARBA" id="ARBA00023065"/>
    </source>
</evidence>
<dbReference type="SMART" id="SM00382">
    <property type="entry name" value="AAA"/>
    <property type="match status" value="1"/>
</dbReference>
<evidence type="ECO:0000313" key="18">
    <source>
        <dbReference type="EMBL" id="KAA6123142.1"/>
    </source>
</evidence>
<evidence type="ECO:0000256" key="7">
    <source>
        <dbReference type="ARBA" id="ARBA00022781"/>
    </source>
</evidence>
<keyword evidence="7" id="KW-0375">Hydrogen ion transport</keyword>
<dbReference type="Pfam" id="PF00006">
    <property type="entry name" value="ATP-synt_ab"/>
    <property type="match status" value="1"/>
</dbReference>
<dbReference type="AlphaFoldDB" id="A0A5M8AK56"/>
<keyword evidence="6" id="KW-0547">Nucleotide-binding</keyword>
<dbReference type="GO" id="GO:0016887">
    <property type="term" value="F:ATP hydrolysis activity"/>
    <property type="evidence" value="ECO:0007669"/>
    <property type="project" value="InterPro"/>
</dbReference>